<dbReference type="InterPro" id="IPR050557">
    <property type="entry name" value="RTX_toxin/Mannuronan_C5-epim"/>
</dbReference>
<sequence>MPAPTSYTFYGVVEDPFTNDFITVDPGAFGYAAGQRISGQLTLSGAIAALWASGPEQRDLSTQDFSEVSFFFEQAATGNWTQEDFVSDLLISSSDDERPLDQLRATLFHADDPDGPTLRLDQMQYGGALLTNDDDRSAFVYGAWVPTGITPNLLYGTSDEDRLVLRGSISLAWGGLGEDNIRVSSGAGFVWGQQGDDRIAGNSRSDVLFGGAGDDTVSGSGGADFLSGDYGDDTLSGGGGNDRVNGGLGDDLIRGNDGRDILDAGGGVDKVYGGSGNDVIFSGTGRFDENFELERSISSGGSGNDVIYARFDTVVTGGSGADIFALGNPFGTLDNIGGLTVTDFRPGIDDLAIFAGEPGQYDTFEEIMARAQQVGNDVVFDFFPTSVKDLPSLVLENVRISQLTAADFIFSDF</sequence>
<dbReference type="PRINTS" id="PR00313">
    <property type="entry name" value="CABNDNGRPT"/>
</dbReference>
<keyword evidence="4" id="KW-1185">Reference proteome</keyword>
<accession>A0ABW9Z1Q3</accession>
<comment type="subcellular location">
    <subcellularLocation>
        <location evidence="1">Secreted</location>
    </subcellularLocation>
</comment>
<dbReference type="RefSeq" id="WP_161725020.1">
    <property type="nucleotide sequence ID" value="NZ_JAAAXI010000016.1"/>
</dbReference>
<dbReference type="InterPro" id="IPR011049">
    <property type="entry name" value="Serralysin-like_metalloprot_C"/>
</dbReference>
<evidence type="ECO:0008006" key="5">
    <source>
        <dbReference type="Google" id="ProtNLM"/>
    </source>
</evidence>
<dbReference type="Gene3D" id="2.150.10.10">
    <property type="entry name" value="Serralysin-like metalloprotease, C-terminal"/>
    <property type="match status" value="3"/>
</dbReference>
<keyword evidence="2" id="KW-0964">Secreted</keyword>
<dbReference type="PANTHER" id="PTHR38340">
    <property type="entry name" value="S-LAYER PROTEIN"/>
    <property type="match status" value="1"/>
</dbReference>
<dbReference type="Pfam" id="PF00353">
    <property type="entry name" value="HemolysinCabind"/>
    <property type="match status" value="2"/>
</dbReference>
<evidence type="ECO:0000256" key="1">
    <source>
        <dbReference type="ARBA" id="ARBA00004613"/>
    </source>
</evidence>
<evidence type="ECO:0000313" key="4">
    <source>
        <dbReference type="Proteomes" id="UP000818323"/>
    </source>
</evidence>
<name>A0ABW9Z1Q3_9HYPH</name>
<comment type="caution">
    <text evidence="3">The sequence shown here is derived from an EMBL/GenBank/DDBJ whole genome shotgun (WGS) entry which is preliminary data.</text>
</comment>
<reference evidence="3 4" key="1">
    <citation type="submission" date="2020-01" db="EMBL/GenBank/DDBJ databases">
        <title>Microvirga sp. nov., an arsenate reduction bacterium isolated from Tibet hotspring sediments.</title>
        <authorList>
            <person name="Yuan C.-G."/>
        </authorList>
    </citation>
    <scope>NUCLEOTIDE SEQUENCE [LARGE SCALE GENOMIC DNA]</scope>
    <source>
        <strain evidence="3 4">SYSU G3D203</strain>
    </source>
</reference>
<protein>
    <recommendedName>
        <fullName evidence="5">Calcium-binding protein</fullName>
    </recommendedName>
</protein>
<proteinExistence type="predicted"/>
<evidence type="ECO:0000256" key="2">
    <source>
        <dbReference type="ARBA" id="ARBA00022525"/>
    </source>
</evidence>
<dbReference type="EMBL" id="JAAAXJ010000015">
    <property type="protein sequence ID" value="NBJ26592.1"/>
    <property type="molecule type" value="Genomic_DNA"/>
</dbReference>
<gene>
    <name evidence="3" type="ORF">GR303_19800</name>
</gene>
<evidence type="ECO:0000313" key="3">
    <source>
        <dbReference type="EMBL" id="NBJ26592.1"/>
    </source>
</evidence>
<dbReference type="SUPFAM" id="SSF51120">
    <property type="entry name" value="beta-Roll"/>
    <property type="match status" value="1"/>
</dbReference>
<dbReference type="Proteomes" id="UP000818323">
    <property type="component" value="Unassembled WGS sequence"/>
</dbReference>
<dbReference type="PANTHER" id="PTHR38340:SF1">
    <property type="entry name" value="S-LAYER PROTEIN"/>
    <property type="match status" value="1"/>
</dbReference>
<dbReference type="InterPro" id="IPR001343">
    <property type="entry name" value="Hemolysn_Ca-bd"/>
</dbReference>
<organism evidence="3 4">
    <name type="scientific">Microvirga arsenatis</name>
    <dbReference type="NCBI Taxonomy" id="2692265"/>
    <lineage>
        <taxon>Bacteria</taxon>
        <taxon>Pseudomonadati</taxon>
        <taxon>Pseudomonadota</taxon>
        <taxon>Alphaproteobacteria</taxon>
        <taxon>Hyphomicrobiales</taxon>
        <taxon>Methylobacteriaceae</taxon>
        <taxon>Microvirga</taxon>
    </lineage>
</organism>